<reference evidence="11" key="2">
    <citation type="submission" date="2020-09" db="EMBL/GenBank/DDBJ databases">
        <title>Reference genome assembly for Australian Ascochyta lentis isolate Al4.</title>
        <authorList>
            <person name="Lee R.C."/>
            <person name="Farfan-Caceres L.M."/>
            <person name="Debler J.W."/>
            <person name="Williams A.H."/>
            <person name="Henares B.M."/>
        </authorList>
    </citation>
    <scope>NUCLEOTIDE SEQUENCE</scope>
    <source>
        <strain evidence="11">Al4</strain>
    </source>
</reference>
<dbReference type="InterPro" id="IPR015920">
    <property type="entry name" value="Cellobiose_DH-like_cyt"/>
</dbReference>
<evidence type="ECO:0000256" key="3">
    <source>
        <dbReference type="ARBA" id="ARBA00022692"/>
    </source>
</evidence>
<keyword evidence="2" id="KW-0813">Transport</keyword>
<dbReference type="CDD" id="cd09630">
    <property type="entry name" value="CDH_like_cytochrome"/>
    <property type="match status" value="1"/>
</dbReference>
<dbReference type="EMBL" id="RZGK01000022">
    <property type="protein sequence ID" value="KAF9690970.1"/>
    <property type="molecule type" value="Genomic_DNA"/>
</dbReference>
<evidence type="ECO:0000256" key="2">
    <source>
        <dbReference type="ARBA" id="ARBA00022448"/>
    </source>
</evidence>
<evidence type="ECO:0000259" key="10">
    <source>
        <dbReference type="PROSITE" id="PS50939"/>
    </source>
</evidence>
<dbReference type="Proteomes" id="UP000651452">
    <property type="component" value="Unassembled WGS sequence"/>
</dbReference>
<evidence type="ECO:0000256" key="5">
    <source>
        <dbReference type="ARBA" id="ARBA00022989"/>
    </source>
</evidence>
<feature type="transmembrane region" description="Helical" evidence="8">
    <location>
        <begin position="324"/>
        <end position="348"/>
    </location>
</feature>
<dbReference type="GO" id="GO:0016020">
    <property type="term" value="C:membrane"/>
    <property type="evidence" value="ECO:0007669"/>
    <property type="project" value="UniProtKB-SubCell"/>
</dbReference>
<keyword evidence="6 8" id="KW-0472">Membrane</keyword>
<organism evidence="11 12">
    <name type="scientific">Ascochyta lentis</name>
    <dbReference type="NCBI Taxonomy" id="205686"/>
    <lineage>
        <taxon>Eukaryota</taxon>
        <taxon>Fungi</taxon>
        <taxon>Dikarya</taxon>
        <taxon>Ascomycota</taxon>
        <taxon>Pezizomycotina</taxon>
        <taxon>Dothideomycetes</taxon>
        <taxon>Pleosporomycetidae</taxon>
        <taxon>Pleosporales</taxon>
        <taxon>Pleosporineae</taxon>
        <taxon>Didymellaceae</taxon>
        <taxon>Ascochyta</taxon>
    </lineage>
</organism>
<keyword evidence="9" id="KW-0732">Signal</keyword>
<dbReference type="Gene3D" id="1.20.120.1770">
    <property type="match status" value="1"/>
</dbReference>
<keyword evidence="12" id="KW-1185">Reference proteome</keyword>
<feature type="compositionally biased region" description="Gly residues" evidence="7">
    <location>
        <begin position="202"/>
        <end position="212"/>
    </location>
</feature>
<dbReference type="SUPFAM" id="SSF49344">
    <property type="entry name" value="CBD9-like"/>
    <property type="match status" value="1"/>
</dbReference>
<dbReference type="SMART" id="SM00664">
    <property type="entry name" value="DoH"/>
    <property type="match status" value="1"/>
</dbReference>
<keyword evidence="4" id="KW-0249">Electron transport</keyword>
<dbReference type="PANTHER" id="PTHR47797">
    <property type="entry name" value="DEHYDROGENASE, PUTATIVE (AFU_ORTHOLOGUE AFUA_8G05805)-RELATED"/>
    <property type="match status" value="1"/>
</dbReference>
<dbReference type="Pfam" id="PF16010">
    <property type="entry name" value="CDH-cyt"/>
    <property type="match status" value="1"/>
</dbReference>
<feature type="compositionally biased region" description="Low complexity" evidence="7">
    <location>
        <begin position="222"/>
        <end position="244"/>
    </location>
</feature>
<evidence type="ECO:0000313" key="11">
    <source>
        <dbReference type="EMBL" id="KAF9690970.1"/>
    </source>
</evidence>
<dbReference type="SMART" id="SM00665">
    <property type="entry name" value="B561"/>
    <property type="match status" value="1"/>
</dbReference>
<feature type="compositionally biased region" description="Basic and acidic residues" evidence="7">
    <location>
        <begin position="491"/>
        <end position="504"/>
    </location>
</feature>
<keyword evidence="5 8" id="KW-1133">Transmembrane helix</keyword>
<feature type="chain" id="PRO_5034441779" description="Cytochrome b561 domain-containing protein" evidence="9">
    <location>
        <begin position="23"/>
        <end position="536"/>
    </location>
</feature>
<evidence type="ECO:0000313" key="12">
    <source>
        <dbReference type="Proteomes" id="UP000651452"/>
    </source>
</evidence>
<comment type="caution">
    <text evidence="11">The sequence shown here is derived from an EMBL/GenBank/DDBJ whole genome shotgun (WGS) entry which is preliminary data.</text>
</comment>
<feature type="compositionally biased region" description="Low complexity" evidence="7">
    <location>
        <begin position="258"/>
        <end position="275"/>
    </location>
</feature>
<dbReference type="InterPro" id="IPR005018">
    <property type="entry name" value="DOMON_domain"/>
</dbReference>
<feature type="transmembrane region" description="Helical" evidence="8">
    <location>
        <begin position="355"/>
        <end position="380"/>
    </location>
</feature>
<accession>A0A8H7MDN3</accession>
<evidence type="ECO:0000256" key="1">
    <source>
        <dbReference type="ARBA" id="ARBA00004370"/>
    </source>
</evidence>
<evidence type="ECO:0000256" key="8">
    <source>
        <dbReference type="SAM" id="Phobius"/>
    </source>
</evidence>
<dbReference type="Gene3D" id="2.60.40.1210">
    <property type="entry name" value="Cellobiose dehydrogenase, cytochrome domain"/>
    <property type="match status" value="1"/>
</dbReference>
<feature type="transmembrane region" description="Helical" evidence="8">
    <location>
        <begin position="423"/>
        <end position="441"/>
    </location>
</feature>
<dbReference type="CDD" id="cd08760">
    <property type="entry name" value="Cyt_b561_FRRS1_like"/>
    <property type="match status" value="1"/>
</dbReference>
<dbReference type="AlphaFoldDB" id="A0A8H7MDN3"/>
<feature type="signal peptide" evidence="9">
    <location>
        <begin position="1"/>
        <end position="22"/>
    </location>
</feature>
<evidence type="ECO:0000256" key="6">
    <source>
        <dbReference type="ARBA" id="ARBA00023136"/>
    </source>
</evidence>
<sequence length="536" mass="56714">MRSNGRTLLTFGLLALASQASAQVASVCPSSNVCFKLNIPESTASSGSGDIFFQLSAPSTYSWVALGQGRAMAGSNIFVVYTSADGNNVTLSPRSASGYNMPTLSSATQVELLEGSGVSNGIMTANVKCSNCNSWSGGTADFKASSGNWIYAYQSSGGALNSNDQSASIRQHNQQDSFSWDYANAKGGSSVNPLVNAAPAGSGSGSGGGSGGSTATSCIPRQAQATGSGSGSATTASPTQTGSSDDNDGNDDSRTRWGRPTWATARPTAWPTGRPWGNSDNDDGPNRLAKRQNLPYCDEVSSGTGGFTSIGSGGGGSSERRTMLIAHGVLASLAFVILFPAGAIAIRLASFPGVVWLHAAFQIFAYLVYIAAFGLGVYIASEMEMLDHYHPIIGIVVFIALFLQPIFGYLHHALFKKYQSRTLWSYVHIWLGRIAVTLGIINGGLGLQWADSMNMSSRGGMIAYAVIAVVVWLAWVAASVIGERRRGRKLAEAPPKYEEREWRRQRQRQGSDDTDSTDDMQLVDSRVHGHYAAKDQ</sequence>
<feature type="region of interest" description="Disordered" evidence="7">
    <location>
        <begin position="491"/>
        <end position="536"/>
    </location>
</feature>
<reference evidence="11" key="1">
    <citation type="submission" date="2018-12" db="EMBL/GenBank/DDBJ databases">
        <authorList>
            <person name="Syme R.A."/>
            <person name="Farfan-Caceres L."/>
            <person name="Lichtenzveig J."/>
        </authorList>
    </citation>
    <scope>NUCLEOTIDE SEQUENCE</scope>
    <source>
        <strain evidence="11">Al4</strain>
    </source>
</reference>
<dbReference type="PANTHER" id="PTHR47797:SF1">
    <property type="entry name" value="CYTOCHROME B561 DOMAIN-CONTAINING PROTEIN-RELATED"/>
    <property type="match status" value="1"/>
</dbReference>
<feature type="transmembrane region" description="Helical" evidence="8">
    <location>
        <begin position="392"/>
        <end position="411"/>
    </location>
</feature>
<evidence type="ECO:0000256" key="9">
    <source>
        <dbReference type="SAM" id="SignalP"/>
    </source>
</evidence>
<evidence type="ECO:0000256" key="4">
    <source>
        <dbReference type="ARBA" id="ARBA00022982"/>
    </source>
</evidence>
<feature type="transmembrane region" description="Helical" evidence="8">
    <location>
        <begin position="461"/>
        <end position="481"/>
    </location>
</feature>
<dbReference type="InterPro" id="IPR006593">
    <property type="entry name" value="Cyt_b561/ferric_Rdtase_TM"/>
</dbReference>
<proteinExistence type="predicted"/>
<comment type="subcellular location">
    <subcellularLocation>
        <location evidence="1">Membrane</location>
    </subcellularLocation>
</comment>
<feature type="region of interest" description="Disordered" evidence="7">
    <location>
        <begin position="193"/>
        <end position="290"/>
    </location>
</feature>
<feature type="domain" description="Cytochrome b561" evidence="10">
    <location>
        <begin position="288"/>
        <end position="481"/>
    </location>
</feature>
<gene>
    <name evidence="11" type="ORF">EKO04_011248</name>
</gene>
<dbReference type="PROSITE" id="PS50939">
    <property type="entry name" value="CYTOCHROME_B561"/>
    <property type="match status" value="1"/>
</dbReference>
<protein>
    <recommendedName>
        <fullName evidence="10">Cytochrome b561 domain-containing protein</fullName>
    </recommendedName>
</protein>
<evidence type="ECO:0000256" key="7">
    <source>
        <dbReference type="SAM" id="MobiDB-lite"/>
    </source>
</evidence>
<name>A0A8H7MDN3_9PLEO</name>
<keyword evidence="3 8" id="KW-0812">Transmembrane</keyword>
<dbReference type="OrthoDB" id="19261at2759"/>